<accession>A0A482X7K2</accession>
<proteinExistence type="predicted"/>
<dbReference type="SUPFAM" id="SSF48403">
    <property type="entry name" value="Ankyrin repeat"/>
    <property type="match status" value="1"/>
</dbReference>
<dbReference type="InterPro" id="IPR002110">
    <property type="entry name" value="Ankyrin_rpt"/>
</dbReference>
<evidence type="ECO:0000313" key="5">
    <source>
        <dbReference type="Proteomes" id="UP000291343"/>
    </source>
</evidence>
<comment type="caution">
    <text evidence="4">The sequence shown here is derived from an EMBL/GenBank/DDBJ whole genome shotgun (WGS) entry which is preliminary data.</text>
</comment>
<dbReference type="AlphaFoldDB" id="A0A482X7K2"/>
<gene>
    <name evidence="4" type="ORF">LSTR_LSTR011628</name>
</gene>
<keyword evidence="2 3" id="KW-0040">ANK repeat</keyword>
<evidence type="ECO:0000256" key="1">
    <source>
        <dbReference type="ARBA" id="ARBA00022737"/>
    </source>
</evidence>
<organism evidence="4 5">
    <name type="scientific">Laodelphax striatellus</name>
    <name type="common">Small brown planthopper</name>
    <name type="synonym">Delphax striatella</name>
    <dbReference type="NCBI Taxonomy" id="195883"/>
    <lineage>
        <taxon>Eukaryota</taxon>
        <taxon>Metazoa</taxon>
        <taxon>Ecdysozoa</taxon>
        <taxon>Arthropoda</taxon>
        <taxon>Hexapoda</taxon>
        <taxon>Insecta</taxon>
        <taxon>Pterygota</taxon>
        <taxon>Neoptera</taxon>
        <taxon>Paraneoptera</taxon>
        <taxon>Hemiptera</taxon>
        <taxon>Auchenorrhyncha</taxon>
        <taxon>Fulgoroidea</taxon>
        <taxon>Delphacidae</taxon>
        <taxon>Criomorphinae</taxon>
        <taxon>Laodelphax</taxon>
    </lineage>
</organism>
<feature type="repeat" description="ANK" evidence="3">
    <location>
        <begin position="15"/>
        <end position="48"/>
    </location>
</feature>
<dbReference type="SMR" id="A0A482X7K2"/>
<dbReference type="InterPro" id="IPR036770">
    <property type="entry name" value="Ankyrin_rpt-contain_sf"/>
</dbReference>
<name>A0A482X7K2_LAOST</name>
<dbReference type="GO" id="GO:0031436">
    <property type="term" value="C:BRCA1-BARD1 complex"/>
    <property type="evidence" value="ECO:0007669"/>
    <property type="project" value="TreeGrafter"/>
</dbReference>
<dbReference type="Gene3D" id="1.25.40.20">
    <property type="entry name" value="Ankyrin repeat-containing domain"/>
    <property type="match status" value="1"/>
</dbReference>
<dbReference type="SMART" id="SM00248">
    <property type="entry name" value="ANK"/>
    <property type="match status" value="2"/>
</dbReference>
<keyword evidence="1" id="KW-0677">Repeat</keyword>
<keyword evidence="5" id="KW-1185">Reference proteome</keyword>
<sequence length="115" mass="12682">MAIEMGADINLRDANGWSPLMRGVLLNSNTEVLEELLNNGADINATDKRGQSVLMQAILSQNTDSVRMLLKLGASTGLSNIYNNTAIDMAGLLQDKDLEKELKTRQEQQIPMFKC</sequence>
<dbReference type="EMBL" id="QKKF02016501">
    <property type="protein sequence ID" value="RZF41693.1"/>
    <property type="molecule type" value="Genomic_DNA"/>
</dbReference>
<dbReference type="OrthoDB" id="6577879at2759"/>
<evidence type="ECO:0000313" key="4">
    <source>
        <dbReference type="EMBL" id="RZF41693.1"/>
    </source>
</evidence>
<evidence type="ECO:0000256" key="3">
    <source>
        <dbReference type="PROSITE-ProRule" id="PRU00023"/>
    </source>
</evidence>
<feature type="repeat" description="ANK" evidence="3">
    <location>
        <begin position="49"/>
        <end position="81"/>
    </location>
</feature>
<dbReference type="PANTHER" id="PTHR24171:SF8">
    <property type="entry name" value="BRCA1-ASSOCIATED RING DOMAIN PROTEIN 1"/>
    <property type="match status" value="1"/>
</dbReference>
<dbReference type="GO" id="GO:0085020">
    <property type="term" value="P:protein K6-linked ubiquitination"/>
    <property type="evidence" value="ECO:0007669"/>
    <property type="project" value="TreeGrafter"/>
</dbReference>
<dbReference type="PANTHER" id="PTHR24171">
    <property type="entry name" value="ANKYRIN REPEAT DOMAIN-CONTAINING PROTEIN 39-RELATED"/>
    <property type="match status" value="1"/>
</dbReference>
<dbReference type="Proteomes" id="UP000291343">
    <property type="component" value="Unassembled WGS sequence"/>
</dbReference>
<dbReference type="PROSITE" id="PS50088">
    <property type="entry name" value="ANK_REPEAT"/>
    <property type="match status" value="2"/>
</dbReference>
<dbReference type="GO" id="GO:0004842">
    <property type="term" value="F:ubiquitin-protein transferase activity"/>
    <property type="evidence" value="ECO:0007669"/>
    <property type="project" value="TreeGrafter"/>
</dbReference>
<dbReference type="GO" id="GO:0070531">
    <property type="term" value="C:BRCA1-A complex"/>
    <property type="evidence" value="ECO:0007669"/>
    <property type="project" value="TreeGrafter"/>
</dbReference>
<evidence type="ECO:0000256" key="2">
    <source>
        <dbReference type="ARBA" id="ARBA00023043"/>
    </source>
</evidence>
<dbReference type="PROSITE" id="PS50297">
    <property type="entry name" value="ANK_REP_REGION"/>
    <property type="match status" value="1"/>
</dbReference>
<protein>
    <submittedName>
        <fullName evidence="4">Uncharacterized protein</fullName>
    </submittedName>
</protein>
<dbReference type="InParanoid" id="A0A482X7K2"/>
<dbReference type="STRING" id="195883.A0A482X7K2"/>
<reference evidence="4 5" key="1">
    <citation type="journal article" date="2017" name="Gigascience">
        <title>Genome sequence of the small brown planthopper, Laodelphax striatellus.</title>
        <authorList>
            <person name="Zhu J."/>
            <person name="Jiang F."/>
            <person name="Wang X."/>
            <person name="Yang P."/>
            <person name="Bao Y."/>
            <person name="Zhao W."/>
            <person name="Wang W."/>
            <person name="Lu H."/>
            <person name="Wang Q."/>
            <person name="Cui N."/>
            <person name="Li J."/>
            <person name="Chen X."/>
            <person name="Luo L."/>
            <person name="Yu J."/>
            <person name="Kang L."/>
            <person name="Cui F."/>
        </authorList>
    </citation>
    <scope>NUCLEOTIDE SEQUENCE [LARGE SCALE GENOMIC DNA]</scope>
    <source>
        <strain evidence="4">Lst14</strain>
    </source>
</reference>
<dbReference type="Pfam" id="PF12796">
    <property type="entry name" value="Ank_2"/>
    <property type="match status" value="1"/>
</dbReference>